<dbReference type="Pfam" id="PF00929">
    <property type="entry name" value="RNase_T"/>
    <property type="match status" value="1"/>
</dbReference>
<dbReference type="STRING" id="1150469.RSPPHO_02078"/>
<dbReference type="Gene3D" id="3.30.420.10">
    <property type="entry name" value="Ribonuclease H-like superfamily/Ribonuclease H"/>
    <property type="match status" value="1"/>
</dbReference>
<proteinExistence type="predicted"/>
<dbReference type="GO" id="GO:0006260">
    <property type="term" value="P:DNA replication"/>
    <property type="evidence" value="ECO:0007669"/>
    <property type="project" value="InterPro"/>
</dbReference>
<dbReference type="GO" id="GO:0005829">
    <property type="term" value="C:cytosol"/>
    <property type="evidence" value="ECO:0007669"/>
    <property type="project" value="TreeGrafter"/>
</dbReference>
<evidence type="ECO:0000256" key="2">
    <source>
        <dbReference type="ARBA" id="ARBA00022722"/>
    </source>
</evidence>
<accession>H6SL39</accession>
<protein>
    <recommendedName>
        <fullName evidence="1">DNA-directed DNA polymerase</fullName>
        <ecNumber evidence="1">2.7.7.7</ecNumber>
    </recommendedName>
</protein>
<dbReference type="CDD" id="cd06127">
    <property type="entry name" value="DEDDh"/>
    <property type="match status" value="1"/>
</dbReference>
<dbReference type="InterPro" id="IPR012337">
    <property type="entry name" value="RNaseH-like_sf"/>
</dbReference>
<dbReference type="PATRIC" id="fig|1150469.3.peg.2341"/>
<evidence type="ECO:0000256" key="1">
    <source>
        <dbReference type="ARBA" id="ARBA00012417"/>
    </source>
</evidence>
<evidence type="ECO:0000313" key="9">
    <source>
        <dbReference type="Proteomes" id="UP000033220"/>
    </source>
</evidence>
<reference evidence="8 9" key="1">
    <citation type="submission" date="2012-02" db="EMBL/GenBank/DDBJ databases">
        <title>Shotgun genome sequence of Phaeospirillum photometricum DSM 122.</title>
        <authorList>
            <person name="Duquesne K."/>
            <person name="Sturgis J."/>
        </authorList>
    </citation>
    <scope>NUCLEOTIDE SEQUENCE [LARGE SCALE GENOMIC DNA]</scope>
    <source>
        <strain evidence="9">DSM122</strain>
    </source>
</reference>
<evidence type="ECO:0000256" key="4">
    <source>
        <dbReference type="ARBA" id="ARBA00022839"/>
    </source>
</evidence>
<dbReference type="EC" id="2.7.7.7" evidence="1"/>
<dbReference type="Proteomes" id="UP000033220">
    <property type="component" value="Chromosome DSM 122"/>
</dbReference>
<dbReference type="InterPro" id="IPR006054">
    <property type="entry name" value="DnaQ"/>
</dbReference>
<dbReference type="NCBIfam" id="TIGR00573">
    <property type="entry name" value="dnaq"/>
    <property type="match status" value="1"/>
</dbReference>
<dbReference type="SMART" id="SM00479">
    <property type="entry name" value="EXOIII"/>
    <property type="match status" value="1"/>
</dbReference>
<keyword evidence="2" id="KW-0540">Nuclease</keyword>
<dbReference type="InterPro" id="IPR013520">
    <property type="entry name" value="Ribonucl_H"/>
</dbReference>
<dbReference type="GO" id="GO:0003887">
    <property type="term" value="F:DNA-directed DNA polymerase activity"/>
    <property type="evidence" value="ECO:0007669"/>
    <property type="project" value="UniProtKB-EC"/>
</dbReference>
<comment type="catalytic activity">
    <reaction evidence="6">
        <text>DNA(n) + a 2'-deoxyribonucleoside 5'-triphosphate = DNA(n+1) + diphosphate</text>
        <dbReference type="Rhea" id="RHEA:22508"/>
        <dbReference type="Rhea" id="RHEA-COMP:17339"/>
        <dbReference type="Rhea" id="RHEA-COMP:17340"/>
        <dbReference type="ChEBI" id="CHEBI:33019"/>
        <dbReference type="ChEBI" id="CHEBI:61560"/>
        <dbReference type="ChEBI" id="CHEBI:173112"/>
        <dbReference type="EC" id="2.7.7.7"/>
    </reaction>
</comment>
<evidence type="ECO:0000256" key="5">
    <source>
        <dbReference type="ARBA" id="ARBA00025483"/>
    </source>
</evidence>
<feature type="domain" description="Exonuclease" evidence="7">
    <location>
        <begin position="92"/>
        <end position="266"/>
    </location>
</feature>
<organism evidence="8 9">
    <name type="scientific">Pararhodospirillum photometricum DSM 122</name>
    <dbReference type="NCBI Taxonomy" id="1150469"/>
    <lineage>
        <taxon>Bacteria</taxon>
        <taxon>Pseudomonadati</taxon>
        <taxon>Pseudomonadota</taxon>
        <taxon>Alphaproteobacteria</taxon>
        <taxon>Rhodospirillales</taxon>
        <taxon>Rhodospirillaceae</taxon>
        <taxon>Pararhodospirillum</taxon>
    </lineage>
</organism>
<sequence length="277" mass="30678">MMAGGPEPWDAEREAWELARTEAALEALRLGEGERRPGLFDGLAHRTEPWWRHVFGLSLRRSWLGWRSPPGPLRTYYRTPIGDGDLPWTAVEYLALDIEATGLDADTDEILSIGYVPIVEGRIRLAGAGYHLVRPRRPVPEETAVLHGILDGHLETAPRLGSVMPLVLRALAGRVVVAHHARLERFFLSRACRRLYGQPLELSFVDTLELEYQALIRAGHPVERGALRLAAARARRGLPRYKAHNALTDAVAAAELLLAQAEGLSDDAPVRVRALLG</sequence>
<dbReference type="GO" id="GO:0008408">
    <property type="term" value="F:3'-5' exonuclease activity"/>
    <property type="evidence" value="ECO:0007669"/>
    <property type="project" value="TreeGrafter"/>
</dbReference>
<dbReference type="InterPro" id="IPR036397">
    <property type="entry name" value="RNaseH_sf"/>
</dbReference>
<keyword evidence="9" id="KW-1185">Reference proteome</keyword>
<name>H6SL39_PARPM</name>
<dbReference type="PANTHER" id="PTHR30231:SF4">
    <property type="entry name" value="PROTEIN NEN2"/>
    <property type="match status" value="1"/>
</dbReference>
<keyword evidence="3" id="KW-0378">Hydrolase</keyword>
<dbReference type="GO" id="GO:0003677">
    <property type="term" value="F:DNA binding"/>
    <property type="evidence" value="ECO:0007669"/>
    <property type="project" value="InterPro"/>
</dbReference>
<dbReference type="PANTHER" id="PTHR30231">
    <property type="entry name" value="DNA POLYMERASE III SUBUNIT EPSILON"/>
    <property type="match status" value="1"/>
</dbReference>
<keyword evidence="4" id="KW-0269">Exonuclease</keyword>
<dbReference type="SUPFAM" id="SSF53098">
    <property type="entry name" value="Ribonuclease H-like"/>
    <property type="match status" value="1"/>
</dbReference>
<gene>
    <name evidence="8" type="ORF">RSPPHO_02078</name>
</gene>
<evidence type="ECO:0000259" key="7">
    <source>
        <dbReference type="SMART" id="SM00479"/>
    </source>
</evidence>
<dbReference type="KEGG" id="rpm:RSPPHO_02078"/>
<comment type="function">
    <text evidence="5">DNA polymerase III is a complex, multichain enzyme responsible for most of the replicative synthesis in bacteria. The epsilon subunit contain the editing function and is a proofreading 3'-5' exonuclease.</text>
</comment>
<dbReference type="eggNOG" id="COG0847">
    <property type="taxonomic scope" value="Bacteria"/>
</dbReference>
<evidence type="ECO:0000256" key="3">
    <source>
        <dbReference type="ARBA" id="ARBA00022801"/>
    </source>
</evidence>
<dbReference type="EMBL" id="HE663493">
    <property type="protein sequence ID" value="CCG08704.1"/>
    <property type="molecule type" value="Genomic_DNA"/>
</dbReference>
<evidence type="ECO:0000256" key="6">
    <source>
        <dbReference type="ARBA" id="ARBA00049244"/>
    </source>
</evidence>
<dbReference type="AlphaFoldDB" id="H6SL39"/>
<evidence type="ECO:0000313" key="8">
    <source>
        <dbReference type="EMBL" id="CCG08704.1"/>
    </source>
</evidence>
<dbReference type="HOGENOM" id="CLU_047806_9_1_5"/>